<accession>A0ABP3JHP0</accession>
<dbReference type="RefSeq" id="WP_344087863.1">
    <property type="nucleotide sequence ID" value="NZ_BAAAHB010000011.1"/>
</dbReference>
<proteinExistence type="predicted"/>
<name>A0ABP3JHP0_9ACTN</name>
<reference evidence="2" key="1">
    <citation type="journal article" date="2019" name="Int. J. Syst. Evol. Microbiol.">
        <title>The Global Catalogue of Microorganisms (GCM) 10K type strain sequencing project: providing services to taxonomists for standard genome sequencing and annotation.</title>
        <authorList>
            <consortium name="The Broad Institute Genomics Platform"/>
            <consortium name="The Broad Institute Genome Sequencing Center for Infectious Disease"/>
            <person name="Wu L."/>
            <person name="Ma J."/>
        </authorList>
    </citation>
    <scope>NUCLEOTIDE SEQUENCE [LARGE SCALE GENOMIC DNA]</scope>
    <source>
        <strain evidence="2">JCM 10649</strain>
    </source>
</reference>
<dbReference type="EMBL" id="BAAAHB010000011">
    <property type="protein sequence ID" value="GAA0453971.1"/>
    <property type="molecule type" value="Genomic_DNA"/>
</dbReference>
<protein>
    <recommendedName>
        <fullName evidence="3">Plasmid stabilization protein</fullName>
    </recommendedName>
</protein>
<evidence type="ECO:0000313" key="2">
    <source>
        <dbReference type="Proteomes" id="UP001499895"/>
    </source>
</evidence>
<keyword evidence="2" id="KW-1185">Reference proteome</keyword>
<evidence type="ECO:0008006" key="3">
    <source>
        <dbReference type="Google" id="ProtNLM"/>
    </source>
</evidence>
<comment type="caution">
    <text evidence="1">The sequence shown here is derived from an EMBL/GenBank/DDBJ whole genome shotgun (WGS) entry which is preliminary data.</text>
</comment>
<evidence type="ECO:0000313" key="1">
    <source>
        <dbReference type="EMBL" id="GAA0453971.1"/>
    </source>
</evidence>
<organism evidence="1 2">
    <name type="scientific">Streptomyces stramineus</name>
    <dbReference type="NCBI Taxonomy" id="173861"/>
    <lineage>
        <taxon>Bacteria</taxon>
        <taxon>Bacillati</taxon>
        <taxon>Actinomycetota</taxon>
        <taxon>Actinomycetes</taxon>
        <taxon>Kitasatosporales</taxon>
        <taxon>Streptomycetaceae</taxon>
        <taxon>Streptomyces</taxon>
    </lineage>
</organism>
<sequence length="80" mass="8772">MYVLKCDATNQAVWDSLPQSVSERLTLALAAACTDPLGATEPYGEDDGIMRTLVTGDLLLVIYLGHQTKTLHIYQIDYLG</sequence>
<gene>
    <name evidence="1" type="ORF">GCM10009544_15920</name>
</gene>
<dbReference type="Proteomes" id="UP001499895">
    <property type="component" value="Unassembled WGS sequence"/>
</dbReference>